<dbReference type="EMBL" id="UYYF01004944">
    <property type="protein sequence ID" value="VDN07681.1"/>
    <property type="molecule type" value="Genomic_DNA"/>
</dbReference>
<evidence type="ECO:0000313" key="2">
    <source>
        <dbReference type="EMBL" id="VDN07681.1"/>
    </source>
</evidence>
<dbReference type="Gene3D" id="4.10.410.10">
    <property type="entry name" value="Pancreatic trypsin inhibitor Kunitz domain"/>
    <property type="match status" value="12"/>
</dbReference>
<dbReference type="InterPro" id="IPR006150">
    <property type="entry name" value="Cys_repeat_1"/>
</dbReference>
<dbReference type="SMART" id="SM00289">
    <property type="entry name" value="WR1"/>
    <property type="match status" value="9"/>
</dbReference>
<reference evidence="4" key="1">
    <citation type="submission" date="2016-04" db="UniProtKB">
        <authorList>
            <consortium name="WormBaseParasite"/>
        </authorList>
    </citation>
    <scope>IDENTIFICATION</scope>
</reference>
<dbReference type="STRING" id="103827.A0A0N5DA40"/>
<feature type="domain" description="BPTI/Kunitz inhibitor" evidence="1">
    <location>
        <begin position="688"/>
        <end position="738"/>
    </location>
</feature>
<dbReference type="PROSITE" id="PS50279">
    <property type="entry name" value="BPTI_KUNITZ_2"/>
    <property type="match status" value="11"/>
</dbReference>
<dbReference type="SUPFAM" id="SSF57362">
    <property type="entry name" value="BPTI-like"/>
    <property type="match status" value="12"/>
</dbReference>
<dbReference type="PANTHER" id="PTHR46339:SF1">
    <property type="entry name" value="BPTI_KUNITZ INHIBITOR DOMAIN-CONTAINING PROTEIN"/>
    <property type="match status" value="1"/>
</dbReference>
<feature type="domain" description="BPTI/Kunitz inhibitor" evidence="1">
    <location>
        <begin position="1223"/>
        <end position="1248"/>
    </location>
</feature>
<dbReference type="InterPro" id="IPR036880">
    <property type="entry name" value="Kunitz_BPTI_sf"/>
</dbReference>
<feature type="domain" description="BPTI/Kunitz inhibitor" evidence="1">
    <location>
        <begin position="794"/>
        <end position="844"/>
    </location>
</feature>
<feature type="domain" description="BPTI/Kunitz inhibitor" evidence="1">
    <location>
        <begin position="1007"/>
        <end position="1057"/>
    </location>
</feature>
<reference evidence="2 3" key="2">
    <citation type="submission" date="2018-11" db="EMBL/GenBank/DDBJ databases">
        <authorList>
            <consortium name="Pathogen Informatics"/>
        </authorList>
    </citation>
    <scope>NUCLEOTIDE SEQUENCE [LARGE SCALE GENOMIC DNA]</scope>
</reference>
<feature type="domain" description="BPTI/Kunitz inhibitor" evidence="1">
    <location>
        <begin position="31"/>
        <end position="81"/>
    </location>
</feature>
<feature type="domain" description="BPTI/Kunitz inhibitor" evidence="1">
    <location>
        <begin position="1306"/>
        <end position="1358"/>
    </location>
</feature>
<dbReference type="PANTHER" id="PTHR46339">
    <property type="entry name" value="PROTEIN CBG15282-RELATED"/>
    <property type="match status" value="1"/>
</dbReference>
<feature type="domain" description="BPTI/Kunitz inhibitor" evidence="1">
    <location>
        <begin position="521"/>
        <end position="571"/>
    </location>
</feature>
<dbReference type="SMART" id="SM00131">
    <property type="entry name" value="KU"/>
    <property type="match status" value="12"/>
</dbReference>
<feature type="domain" description="BPTI/Kunitz inhibitor" evidence="1">
    <location>
        <begin position="900"/>
        <end position="950"/>
    </location>
</feature>
<evidence type="ECO:0000313" key="4">
    <source>
        <dbReference type="WBParaSite" id="TCLT_0001002101-mRNA-1"/>
    </source>
</evidence>
<evidence type="ECO:0000313" key="3">
    <source>
        <dbReference type="Proteomes" id="UP000276776"/>
    </source>
</evidence>
<feature type="domain" description="BPTI/Kunitz inhibitor" evidence="1">
    <location>
        <begin position="1425"/>
        <end position="1475"/>
    </location>
</feature>
<accession>A0A0N5DA40</accession>
<keyword evidence="3" id="KW-1185">Reference proteome</keyword>
<dbReference type="OrthoDB" id="4473401at2759"/>
<feature type="domain" description="BPTI/Kunitz inhibitor" evidence="1">
    <location>
        <begin position="1113"/>
        <end position="1163"/>
    </location>
</feature>
<dbReference type="InterPro" id="IPR053014">
    <property type="entry name" value="Cuticle_assoc_divergent"/>
</dbReference>
<dbReference type="Pfam" id="PF00014">
    <property type="entry name" value="Kunitz_BPTI"/>
    <property type="match status" value="12"/>
</dbReference>
<dbReference type="InterPro" id="IPR028150">
    <property type="entry name" value="Lustrin_cystein"/>
</dbReference>
<sequence>MSCPQKFWCHVGGTQDSFYCCPKSRKVKELCHLAPANGFGYANIARFWYDWRSSSCKQLTYAGFGGNENNFLTKLECEKQCFGNVSFIHNLLFSQYIKIKFNPISPTNRSGGNANNFESDRLCLDACGIGNSKDSNICSLIVAHGSGPYKIPRFYYDAQNNACKQFVYSGIAGNDNPMLRNMHKLRSKVLSDKLKVDLSKDGVIIRNSTETVLDPCLQVLPNDFHIQYCSPSDSLLCPRGTFCQIGAGIQNTFCCPIINENPCLQPVKPGIGNVRLSRWYYDAYDNHCTTFFFNGFKGNQNNFLTFRACQQSCGAINPCKNGEPQIPTDAQTQCSPDNIQSCPLGTYCQILEDVTKSICCPGSDQTIPNTSVSPVSLVEFGNSGFGNTYGMNIAGNNGSIQNQIFGANNANVAINNNIKSLGYPESVAIPNGQVSSRAMSRYNGNNLRTRIYTGQIGSQANSALAFPNLNGMNNFANSFSRLPSGTVLSNTAISPTFLLNVTENPIAMIISTDSSTPKNRCLLPLATGTGSFALPRYYFDTEASLCRSFTFAGFNGNDNNFETIQECRTTCPEYDNPCLFGIPYINENDGSVAFCTASYPLCPTNYWCHVGDRRQTSSVIIANYCSKNILLITENFNAASSSFAFLTKPMANFQRINMMQKFDAPAQDANIDHDNEYNDALSSTSVKCFQPLLQGRGQAKLLRYYFNGRTRTCDQFIYSGKGGNQNNFLSKSDCEEACPIIENPCENGFPAIGPEGIALQCGDKTATICGAGYYCHIGATSSTTVCCPTIGDPCRMPLSAGSGNMVLNRWYFNMQSQICVTFVYTGRGGNANNFQTHKECSQACPEFRNPCSTGQPHIGLNGQITHCGATGPSICPTTYWCHIGATLENSVCCPGSGIPCEKELEIGDGYSTLVRFYYDSETRTCQQFQYSGFGGNENNFLTLRDCEARCPVLPNPCGLGQPQLDEQQNPVGCSAAATNVCDADYFCHIGDTEQTTVCCPGKSKNVCNEPRVPGTGRAHLSRYAFAPLTRQCLPFIYTGLGGNENNFLSRASCEAACSVVSNPCAMGEPAAGNDGQYLICSASGPNICPIGYWCHVGADIAASLCCPGAQNPCTLSLMEGSGSLAIPRWYYDRRLRQCVTFTYTGYGGNQNNFQTIQECQEKCPEQENPCSTGDPAESSDGNILQCSELHSVCPQSYFCNIGATPETSVCCPSFGEPCLAPLCHQFLYTGLGGNENNFLTIEACERKCPILRNPCPLNDIGVVTSSFVTLIKCNARNAYSCPLNFWCHIGGDSETTVCCPGASNPCQLPLSQGIITENGPYTRWFYDKISGSCKPFQYAGIGGNQNNFLTRSQCTKQCPESPPTAVRASVSHQNICPIGLPIQSQDGTNLICSLTNPCPSNYFCHFGADLSTTVCCQITTLMSPCSLPVQIGHGFEHIRRVYYNAALQQCVPFIYSGLGGNENSFLTFEECAAKCLGQEKLRSRLEIQRE</sequence>
<dbReference type="CDD" id="cd22593">
    <property type="entry name" value="Kunitz_conkunitzin"/>
    <property type="match status" value="10"/>
</dbReference>
<dbReference type="WBParaSite" id="TCLT_0001002101-mRNA-1">
    <property type="protein sequence ID" value="TCLT_0001002101-mRNA-1"/>
    <property type="gene ID" value="TCLT_0001002101"/>
</dbReference>
<evidence type="ECO:0000259" key="1">
    <source>
        <dbReference type="PROSITE" id="PS50279"/>
    </source>
</evidence>
<organism evidence="4">
    <name type="scientific">Thelazia callipaeda</name>
    <name type="common">Oriental eyeworm</name>
    <name type="synonym">Parasitic nematode</name>
    <dbReference type="NCBI Taxonomy" id="103827"/>
    <lineage>
        <taxon>Eukaryota</taxon>
        <taxon>Metazoa</taxon>
        <taxon>Ecdysozoa</taxon>
        <taxon>Nematoda</taxon>
        <taxon>Chromadorea</taxon>
        <taxon>Rhabditida</taxon>
        <taxon>Spirurina</taxon>
        <taxon>Spiruromorpha</taxon>
        <taxon>Thelazioidea</taxon>
        <taxon>Thelaziidae</taxon>
        <taxon>Thelazia</taxon>
    </lineage>
</organism>
<dbReference type="OMA" id="THCGATG"/>
<dbReference type="Proteomes" id="UP000276776">
    <property type="component" value="Unassembled WGS sequence"/>
</dbReference>
<feature type="domain" description="BPTI/Kunitz inhibitor" evidence="1">
    <location>
        <begin position="263"/>
        <end position="313"/>
    </location>
</feature>
<dbReference type="GO" id="GO:0004867">
    <property type="term" value="F:serine-type endopeptidase inhibitor activity"/>
    <property type="evidence" value="ECO:0007669"/>
    <property type="project" value="InterPro"/>
</dbReference>
<protein>
    <submittedName>
        <fullName evidence="4">Kunitz/Bovine pancreatic trypsin inhibitor domain protein</fullName>
    </submittedName>
</protein>
<gene>
    <name evidence="2" type="ORF">TCLT_LOCUS10010</name>
</gene>
<dbReference type="Pfam" id="PF14625">
    <property type="entry name" value="Lustrin_cystein"/>
    <property type="match status" value="11"/>
</dbReference>
<dbReference type="InterPro" id="IPR002223">
    <property type="entry name" value="Kunitz_BPTI"/>
</dbReference>
<name>A0A0N5DA40_THECL</name>
<proteinExistence type="predicted"/>